<evidence type="ECO:0000256" key="1">
    <source>
        <dbReference type="SAM" id="MobiDB-lite"/>
    </source>
</evidence>
<dbReference type="EMBL" id="MN739061">
    <property type="protein sequence ID" value="QHS86757.1"/>
    <property type="molecule type" value="Genomic_DNA"/>
</dbReference>
<evidence type="ECO:0000313" key="2">
    <source>
        <dbReference type="EMBL" id="QHS86757.1"/>
    </source>
</evidence>
<dbReference type="AlphaFoldDB" id="A0A6C0B3G4"/>
<feature type="region of interest" description="Disordered" evidence="1">
    <location>
        <begin position="173"/>
        <end position="222"/>
    </location>
</feature>
<accession>A0A6C0B3G4</accession>
<dbReference type="Pfam" id="PF19150">
    <property type="entry name" value="DUF5832"/>
    <property type="match status" value="1"/>
</dbReference>
<dbReference type="InterPro" id="IPR043872">
    <property type="entry name" value="DUF5832"/>
</dbReference>
<name>A0A6C0B3G4_9ZZZZ</name>
<protein>
    <submittedName>
        <fullName evidence="2">Uncharacterized protein</fullName>
    </submittedName>
</protein>
<organism evidence="2">
    <name type="scientific">viral metagenome</name>
    <dbReference type="NCBI Taxonomy" id="1070528"/>
    <lineage>
        <taxon>unclassified sequences</taxon>
        <taxon>metagenomes</taxon>
        <taxon>organismal metagenomes</taxon>
    </lineage>
</organism>
<proteinExistence type="predicted"/>
<sequence>MENADFLEVDAPIGGQTYTCLSFISPETVIREKNVQYLHKFLKTVAKNYDLDRDTIVEKYKDFLYINEDKLEEEYNQENDFATSVRGVKVRGVYSSLKEAQFRAKKLQSLDPNFNVYVGQVGYWLPWDPRPDKIAGQEYAEGELNELVKKYQENQDNKDLHFRENIEYVKDQEAKKKTKSQSVVEDTVEKTTSDDSSALNDMDPWLKRKTEEASESQVNASS</sequence>
<reference evidence="2" key="1">
    <citation type="journal article" date="2020" name="Nature">
        <title>Giant virus diversity and host interactions through global metagenomics.</title>
        <authorList>
            <person name="Schulz F."/>
            <person name="Roux S."/>
            <person name="Paez-Espino D."/>
            <person name="Jungbluth S."/>
            <person name="Walsh D.A."/>
            <person name="Denef V.J."/>
            <person name="McMahon K.D."/>
            <person name="Konstantinidis K.T."/>
            <person name="Eloe-Fadrosh E.A."/>
            <person name="Kyrpides N.C."/>
            <person name="Woyke T."/>
        </authorList>
    </citation>
    <scope>NUCLEOTIDE SEQUENCE</scope>
    <source>
        <strain evidence="2">GVMAG-M-3300009422-16</strain>
    </source>
</reference>